<evidence type="ECO:0000256" key="2">
    <source>
        <dbReference type="ARBA" id="ARBA00022630"/>
    </source>
</evidence>
<evidence type="ECO:0008006" key="8">
    <source>
        <dbReference type="Google" id="ProtNLM"/>
    </source>
</evidence>
<dbReference type="Gene3D" id="1.10.8.260">
    <property type="entry name" value="HI0933 insert domain-like"/>
    <property type="match status" value="1"/>
</dbReference>
<dbReference type="InterPro" id="IPR023166">
    <property type="entry name" value="BaiN-like_dom_sf"/>
</dbReference>
<name>V2Y9G3_9FIRM</name>
<dbReference type="OrthoDB" id="9773233at2"/>
<keyword evidence="3" id="KW-0274">FAD</keyword>
<dbReference type="Pfam" id="PF22780">
    <property type="entry name" value="HI0933_like_1st"/>
    <property type="match status" value="1"/>
</dbReference>
<dbReference type="PANTHER" id="PTHR42887">
    <property type="entry name" value="OS12G0638800 PROTEIN"/>
    <property type="match status" value="1"/>
</dbReference>
<dbReference type="HOGENOM" id="CLU_025174_3_1_9"/>
<dbReference type="Pfam" id="PF03486">
    <property type="entry name" value="HI0933_like"/>
    <property type="match status" value="1"/>
</dbReference>
<protein>
    <recommendedName>
        <fullName evidence="8">Flavoprotein family protein</fullName>
    </recommendedName>
</protein>
<evidence type="ECO:0000313" key="6">
    <source>
        <dbReference type="EMBL" id="ESL04747.1"/>
    </source>
</evidence>
<gene>
    <name evidence="6" type="ORF">GCWU0000282_000135</name>
</gene>
<dbReference type="SUPFAM" id="SSF160996">
    <property type="entry name" value="HI0933 insert domain-like"/>
    <property type="match status" value="1"/>
</dbReference>
<accession>V2Y9G3</accession>
<dbReference type="InterPro" id="IPR057661">
    <property type="entry name" value="RsdA/BaiN/AoA(So)_Rossmann"/>
</dbReference>
<comment type="cofactor">
    <cofactor evidence="1">
        <name>FAD</name>
        <dbReference type="ChEBI" id="CHEBI:57692"/>
    </cofactor>
</comment>
<dbReference type="InterPro" id="IPR036188">
    <property type="entry name" value="FAD/NAD-bd_sf"/>
</dbReference>
<evidence type="ECO:0000259" key="4">
    <source>
        <dbReference type="Pfam" id="PF03486"/>
    </source>
</evidence>
<reference evidence="6 7" key="1">
    <citation type="submission" date="2013-06" db="EMBL/GenBank/DDBJ databases">
        <authorList>
            <person name="Weinstock G."/>
            <person name="Sodergren E."/>
            <person name="Clifton S."/>
            <person name="Fulton L."/>
            <person name="Fulton B."/>
            <person name="Courtney L."/>
            <person name="Fronick C."/>
            <person name="Harrison M."/>
            <person name="Strong C."/>
            <person name="Farmer C."/>
            <person name="Delahaunty K."/>
            <person name="Markovic C."/>
            <person name="Hall O."/>
            <person name="Minx P."/>
            <person name="Tomlinson C."/>
            <person name="Mitreva M."/>
            <person name="Nelson J."/>
            <person name="Hou S."/>
            <person name="Wollam A."/>
            <person name="Pepin K.H."/>
            <person name="Johnson M."/>
            <person name="Bhonagiri V."/>
            <person name="Nash W.E."/>
            <person name="Warren W."/>
            <person name="Chinwalla A."/>
            <person name="Mardis E.R."/>
            <person name="Wilson R.K."/>
        </authorList>
    </citation>
    <scope>NUCLEOTIDE SEQUENCE [LARGE SCALE GENOMIC DNA]</scope>
    <source>
        <strain evidence="6 7">ATCC 51271</strain>
    </source>
</reference>
<dbReference type="PANTHER" id="PTHR42887:SF2">
    <property type="entry name" value="OS12G0638800 PROTEIN"/>
    <property type="match status" value="1"/>
</dbReference>
<comment type="caution">
    <text evidence="6">The sequence shown here is derived from an EMBL/GenBank/DDBJ whole genome shotgun (WGS) entry which is preliminary data.</text>
</comment>
<proteinExistence type="predicted"/>
<dbReference type="eggNOG" id="COG2081">
    <property type="taxonomic scope" value="Bacteria"/>
</dbReference>
<dbReference type="Gene3D" id="3.50.50.60">
    <property type="entry name" value="FAD/NAD(P)-binding domain"/>
    <property type="match status" value="1"/>
</dbReference>
<feature type="domain" description="RsdA/BaiN/AoA(So)-like insert" evidence="5">
    <location>
        <begin position="240"/>
        <end position="364"/>
    </location>
</feature>
<dbReference type="Proteomes" id="UP000018227">
    <property type="component" value="Unassembled WGS sequence"/>
</dbReference>
<dbReference type="RefSeq" id="WP_023353039.1">
    <property type="nucleotide sequence ID" value="NZ_KI535366.1"/>
</dbReference>
<dbReference type="InterPro" id="IPR055178">
    <property type="entry name" value="RsdA/BaiN/AoA(So)-like_dom"/>
</dbReference>
<dbReference type="NCBIfam" id="TIGR00275">
    <property type="entry name" value="aminoacetone oxidase family FAD-binding enzyme"/>
    <property type="match status" value="1"/>
</dbReference>
<keyword evidence="2" id="KW-0285">Flavoprotein</keyword>
<dbReference type="STRING" id="592026.GCWU0000282_000135"/>
<feature type="domain" description="RsdA/BaiN/AoA(So)-like Rossmann fold-like" evidence="4">
    <location>
        <begin position="7"/>
        <end position="417"/>
    </location>
</feature>
<dbReference type="AlphaFoldDB" id="V2Y9G3"/>
<keyword evidence="7" id="KW-1185">Reference proteome</keyword>
<dbReference type="SUPFAM" id="SSF51905">
    <property type="entry name" value="FAD/NAD(P)-binding domain"/>
    <property type="match status" value="1"/>
</dbReference>
<sequence length="419" mass="45422">MAKDIRDLIVVGGGASGMLTGLLSAGKGLSVSILEHGKTLGKKLAVTGNGKCNFTNLYQEKSCYNSGDIEKAYNIINKLGGKGLINLFSSFGIEGTIKKGRNFDRIEAGYVYPAGESAKEFVNILNDELIRLKVKLKTNINILEVKKKGELFEIITGTEGNSYSYFAKKLVIACGGLAGASTGSDGSLFDIIKRLGHSIIKPLPALTSVKTGKHGFGGLRCVAEIKAYIDKKGEQILLGSEVGELQFTEQGIGGIPVMQLSGRIARELDKGNKLYFNIDFCYDKSGAEVENTLKKRRELLSERTADKFLTGFTYEKLSKYIADKFLDNKNNVGNITDSKLNMILKWLKEAKFDIIEVDDFDSAQTTSGGVSMDEVTDSLESKFVPGLFFVGEVLDVDGLCGGYNLTWAFSSAYEVGNGG</sequence>
<evidence type="ECO:0000259" key="5">
    <source>
        <dbReference type="Pfam" id="PF22780"/>
    </source>
</evidence>
<evidence type="ECO:0000313" key="7">
    <source>
        <dbReference type="Proteomes" id="UP000018227"/>
    </source>
</evidence>
<organism evidence="6 7">
    <name type="scientific">Catonella morbi ATCC 51271</name>
    <dbReference type="NCBI Taxonomy" id="592026"/>
    <lineage>
        <taxon>Bacteria</taxon>
        <taxon>Bacillati</taxon>
        <taxon>Bacillota</taxon>
        <taxon>Clostridia</taxon>
        <taxon>Lachnospirales</taxon>
        <taxon>Lachnospiraceae</taxon>
        <taxon>Catonella</taxon>
    </lineage>
</organism>
<evidence type="ECO:0000256" key="3">
    <source>
        <dbReference type="ARBA" id="ARBA00022827"/>
    </source>
</evidence>
<dbReference type="EMBL" id="ACIL03000002">
    <property type="protein sequence ID" value="ESL04747.1"/>
    <property type="molecule type" value="Genomic_DNA"/>
</dbReference>
<evidence type="ECO:0000256" key="1">
    <source>
        <dbReference type="ARBA" id="ARBA00001974"/>
    </source>
</evidence>
<dbReference type="InterPro" id="IPR004792">
    <property type="entry name" value="BaiN-like"/>
</dbReference>
<dbReference type="Gene3D" id="2.40.30.10">
    <property type="entry name" value="Translation factors"/>
    <property type="match status" value="1"/>
</dbReference>